<keyword evidence="5" id="KW-0560">Oxidoreductase</keyword>
<evidence type="ECO:0000313" key="8">
    <source>
        <dbReference type="Proteomes" id="UP001497600"/>
    </source>
</evidence>
<dbReference type="PANTHER" id="PTHR43303:SF4">
    <property type="entry name" value="NADPH DEHYDROGENASE C23G7.10C-RELATED"/>
    <property type="match status" value="1"/>
</dbReference>
<name>A0ABP0EL06_9ASCO</name>
<evidence type="ECO:0000313" key="7">
    <source>
        <dbReference type="EMBL" id="CAK7921591.1"/>
    </source>
</evidence>
<reference evidence="7 8" key="1">
    <citation type="submission" date="2024-01" db="EMBL/GenBank/DDBJ databases">
        <authorList>
            <consortium name="Genoscope - CEA"/>
            <person name="William W."/>
        </authorList>
    </citation>
    <scope>NUCLEOTIDE SEQUENCE [LARGE SCALE GENOMIC DNA]</scope>
    <source>
        <strain evidence="7 8">29B2s-10</strain>
    </source>
</reference>
<keyword evidence="2" id="KW-0285">Flavoprotein</keyword>
<dbReference type="EMBL" id="OZ004260">
    <property type="protein sequence ID" value="CAK7921591.1"/>
    <property type="molecule type" value="Genomic_DNA"/>
</dbReference>
<sequence length="267" mass="29098">MEVFLLRGPGITIVEATTVSPEGALTVNDLGLFNDEQALKLKEVVDLARTQNQYIVIQLGHGGRKSNVVPPWVHLENASTKEEGGWPDKVFAPSPIQYRDGGSLVVPKELSVAEIERIIADIGSAAKRAVEISGFDAIEIHAAHGYLINQFLSEISNKRTDKYGESFENRIRFLLEVIDSIKANVPADFPVFLRISASENTPDDPLAWTIEDSIKLVDVVVEKGIDLIDVSSGGNNYNQSARGFKEALHANLARAIKNSVGVRALVA</sequence>
<dbReference type="Gene3D" id="3.20.20.70">
    <property type="entry name" value="Aldolase class I"/>
    <property type="match status" value="1"/>
</dbReference>
<keyword evidence="3" id="KW-0288">FMN</keyword>
<proteinExistence type="predicted"/>
<dbReference type="Pfam" id="PF00724">
    <property type="entry name" value="Oxidored_FMN"/>
    <property type="match status" value="1"/>
</dbReference>
<evidence type="ECO:0000259" key="6">
    <source>
        <dbReference type="Pfam" id="PF00724"/>
    </source>
</evidence>
<dbReference type="InterPro" id="IPR001155">
    <property type="entry name" value="OxRdtase_FMN_N"/>
</dbReference>
<dbReference type="InterPro" id="IPR044152">
    <property type="entry name" value="YqjM-like"/>
</dbReference>
<dbReference type="PANTHER" id="PTHR43303">
    <property type="entry name" value="NADPH DEHYDROGENASE C23G7.10C-RELATED"/>
    <property type="match status" value="1"/>
</dbReference>
<dbReference type="SUPFAM" id="SSF51395">
    <property type="entry name" value="FMN-linked oxidoreductases"/>
    <property type="match status" value="1"/>
</dbReference>
<evidence type="ECO:0000256" key="2">
    <source>
        <dbReference type="ARBA" id="ARBA00022630"/>
    </source>
</evidence>
<keyword evidence="8" id="KW-1185">Reference proteome</keyword>
<accession>A0ABP0EL06</accession>
<comment type="cofactor">
    <cofactor evidence="1">
        <name>FMN</name>
        <dbReference type="ChEBI" id="CHEBI:58210"/>
    </cofactor>
</comment>
<evidence type="ECO:0000256" key="1">
    <source>
        <dbReference type="ARBA" id="ARBA00001917"/>
    </source>
</evidence>
<protein>
    <recommendedName>
        <fullName evidence="6">NADH:flavin oxidoreductase/NADH oxidase N-terminal domain-containing protein</fullName>
    </recommendedName>
</protein>
<gene>
    <name evidence="7" type="ORF">CAAN4_H16072</name>
</gene>
<dbReference type="InterPro" id="IPR013785">
    <property type="entry name" value="Aldolase_TIM"/>
</dbReference>
<evidence type="ECO:0000256" key="5">
    <source>
        <dbReference type="ARBA" id="ARBA00023002"/>
    </source>
</evidence>
<dbReference type="Proteomes" id="UP001497600">
    <property type="component" value="Chromosome H"/>
</dbReference>
<evidence type="ECO:0000256" key="3">
    <source>
        <dbReference type="ARBA" id="ARBA00022643"/>
    </source>
</evidence>
<feature type="domain" description="NADH:flavin oxidoreductase/NADH oxidase N-terminal" evidence="6">
    <location>
        <begin position="10"/>
        <end position="232"/>
    </location>
</feature>
<organism evidence="7 8">
    <name type="scientific">[Candida] anglica</name>
    <dbReference type="NCBI Taxonomy" id="148631"/>
    <lineage>
        <taxon>Eukaryota</taxon>
        <taxon>Fungi</taxon>
        <taxon>Dikarya</taxon>
        <taxon>Ascomycota</taxon>
        <taxon>Saccharomycotina</taxon>
        <taxon>Pichiomycetes</taxon>
        <taxon>Debaryomycetaceae</taxon>
        <taxon>Kurtzmaniella</taxon>
    </lineage>
</organism>
<evidence type="ECO:0000256" key="4">
    <source>
        <dbReference type="ARBA" id="ARBA00022857"/>
    </source>
</evidence>
<keyword evidence="4" id="KW-0521">NADP</keyword>